<accession>A0A1G8XYY1</accession>
<dbReference type="STRING" id="990712.SAMN05216257_10192"/>
<sequence>MQSFSSFPMRSDLTRRGFLAAALGAGALVALPAPATALTQGEARALIDRAIAEINEVINSGRSREWMFARFEEIFREYADVPRIAAAALGPAARTASPAELRAYTDAFARYMARKYGARFREFVGGRVEVRGVRSAGRYVEVVTTTVLPGREPFEVVFIVSDRGGSTKFIDMVIEGVSLLKSEAVEIRAMLDRNRGSIAGLIGDLEKAA</sequence>
<dbReference type="EMBL" id="FNFV01000001">
    <property type="protein sequence ID" value="SDJ94980.1"/>
    <property type="molecule type" value="Genomic_DNA"/>
</dbReference>
<gene>
    <name evidence="2" type="ORF">SAMN05216257_10192</name>
</gene>
<feature type="chain" id="PRO_5011695805" evidence="1">
    <location>
        <begin position="38"/>
        <end position="209"/>
    </location>
</feature>
<name>A0A1G8XYY1_9RHOB</name>
<evidence type="ECO:0000313" key="3">
    <source>
        <dbReference type="Proteomes" id="UP000199328"/>
    </source>
</evidence>
<dbReference type="InterPro" id="IPR006311">
    <property type="entry name" value="TAT_signal"/>
</dbReference>
<dbReference type="AlphaFoldDB" id="A0A1G8XYY1"/>
<protein>
    <submittedName>
        <fullName evidence="2">Phospholipid transport system substrate-binding protein</fullName>
    </submittedName>
</protein>
<feature type="signal peptide" evidence="1">
    <location>
        <begin position="1"/>
        <end position="37"/>
    </location>
</feature>
<proteinExistence type="predicted"/>
<dbReference type="PROSITE" id="PS51318">
    <property type="entry name" value="TAT"/>
    <property type="match status" value="1"/>
</dbReference>
<organism evidence="2 3">
    <name type="scientific">Meinhardsimonia xiamenensis</name>
    <dbReference type="NCBI Taxonomy" id="990712"/>
    <lineage>
        <taxon>Bacteria</taxon>
        <taxon>Pseudomonadati</taxon>
        <taxon>Pseudomonadota</taxon>
        <taxon>Alphaproteobacteria</taxon>
        <taxon>Rhodobacterales</taxon>
        <taxon>Paracoccaceae</taxon>
        <taxon>Meinhardsimonia</taxon>
    </lineage>
</organism>
<evidence type="ECO:0000313" key="2">
    <source>
        <dbReference type="EMBL" id="SDJ94980.1"/>
    </source>
</evidence>
<evidence type="ECO:0000256" key="1">
    <source>
        <dbReference type="SAM" id="SignalP"/>
    </source>
</evidence>
<dbReference type="Pfam" id="PF05494">
    <property type="entry name" value="MlaC"/>
    <property type="match status" value="1"/>
</dbReference>
<keyword evidence="1" id="KW-0732">Signal</keyword>
<dbReference type="Gene3D" id="3.10.450.710">
    <property type="entry name" value="Tgt2/MlaC"/>
    <property type="match status" value="1"/>
</dbReference>
<reference evidence="3" key="1">
    <citation type="submission" date="2016-10" db="EMBL/GenBank/DDBJ databases">
        <authorList>
            <person name="Varghese N."/>
            <person name="Submissions S."/>
        </authorList>
    </citation>
    <scope>NUCLEOTIDE SEQUENCE [LARGE SCALE GENOMIC DNA]</scope>
    <source>
        <strain evidence="3">CGMCC 1.10789</strain>
    </source>
</reference>
<dbReference type="PANTHER" id="PTHR36573:SF1">
    <property type="entry name" value="INTERMEMBRANE PHOSPHOLIPID TRANSPORT SYSTEM BINDING PROTEIN MLAC"/>
    <property type="match status" value="1"/>
</dbReference>
<dbReference type="Proteomes" id="UP000199328">
    <property type="component" value="Unassembled WGS sequence"/>
</dbReference>
<keyword evidence="3" id="KW-1185">Reference proteome</keyword>
<dbReference type="PANTHER" id="PTHR36573">
    <property type="entry name" value="INTERMEMBRANE PHOSPHOLIPID TRANSPORT SYSTEM BINDING PROTEIN MLAC"/>
    <property type="match status" value="1"/>
</dbReference>
<dbReference type="InterPro" id="IPR008869">
    <property type="entry name" value="MlaC/ttg2D"/>
</dbReference>
<dbReference type="InterPro" id="IPR042245">
    <property type="entry name" value="Tgt2/MlaC_sf"/>
</dbReference>